<gene>
    <name evidence="7" type="primary">rex_11</name>
    <name evidence="7" type="ORF">SDC9_52590</name>
</gene>
<name>A0A644WS04_9ZZZZ</name>
<dbReference type="PANTHER" id="PTHR35786:SF1">
    <property type="entry name" value="REDOX-SENSING TRANSCRIPTIONAL REPRESSOR REX 1"/>
    <property type="match status" value="1"/>
</dbReference>
<accession>A0A644WS04</accession>
<evidence type="ECO:0000256" key="5">
    <source>
        <dbReference type="ARBA" id="ARBA00023163"/>
    </source>
</evidence>
<dbReference type="NCBIfam" id="NF003995">
    <property type="entry name" value="PRK05472.2-4"/>
    <property type="match status" value="1"/>
</dbReference>
<dbReference type="InterPro" id="IPR036390">
    <property type="entry name" value="WH_DNA-bd_sf"/>
</dbReference>
<evidence type="ECO:0000313" key="7">
    <source>
        <dbReference type="EMBL" id="MPM06291.1"/>
    </source>
</evidence>
<dbReference type="InterPro" id="IPR036291">
    <property type="entry name" value="NAD(P)-bd_dom_sf"/>
</dbReference>
<organism evidence="7">
    <name type="scientific">bioreactor metagenome</name>
    <dbReference type="NCBI Taxonomy" id="1076179"/>
    <lineage>
        <taxon>unclassified sequences</taxon>
        <taxon>metagenomes</taxon>
        <taxon>ecological metagenomes</taxon>
    </lineage>
</organism>
<dbReference type="SUPFAM" id="SSF51735">
    <property type="entry name" value="NAD(P)-binding Rossmann-fold domains"/>
    <property type="match status" value="1"/>
</dbReference>
<dbReference type="GO" id="GO:0051775">
    <property type="term" value="P:response to redox state"/>
    <property type="evidence" value="ECO:0007669"/>
    <property type="project" value="InterPro"/>
</dbReference>
<dbReference type="AlphaFoldDB" id="A0A644WS04"/>
<keyword evidence="2" id="KW-0678">Repressor</keyword>
<sequence>MKKEKISNAVIRRLPRYYRHLDDLCSHGEVRISSNTLAKSMGLTASQIRQDLSCFGEFGQQGYGYDVKTLRAALAEILGLNHTYRAVIIGAGNLGRALIKNFYFSLNGFMLVAAFDVNESLVGSEIAGVPVYHTDRLEEELAIIKPFVGILTTPRSCASDVANRLVAMGVPGLWNFTNIELKLKNPEKAVVENVHFADSLLALSFMLNHGSKDEV</sequence>
<proteinExistence type="inferred from homology"/>
<reference evidence="7" key="1">
    <citation type="submission" date="2019-08" db="EMBL/GenBank/DDBJ databases">
        <authorList>
            <person name="Kucharzyk K."/>
            <person name="Murdoch R.W."/>
            <person name="Higgins S."/>
            <person name="Loffler F."/>
        </authorList>
    </citation>
    <scope>NUCLEOTIDE SEQUENCE</scope>
</reference>
<comment type="caution">
    <text evidence="7">The sequence shown here is derived from an EMBL/GenBank/DDBJ whole genome shotgun (WGS) entry which is preliminary data.</text>
</comment>
<dbReference type="NCBIfam" id="NF003994">
    <property type="entry name" value="PRK05472.2-3"/>
    <property type="match status" value="1"/>
</dbReference>
<dbReference type="NCBIfam" id="NF003990">
    <property type="entry name" value="PRK05472.1-4"/>
    <property type="match status" value="1"/>
</dbReference>
<dbReference type="EMBL" id="VSSQ01001215">
    <property type="protein sequence ID" value="MPM06291.1"/>
    <property type="molecule type" value="Genomic_DNA"/>
</dbReference>
<protein>
    <submittedName>
        <fullName evidence="7">Redox-sensing transcriptional repressor Rex</fullName>
    </submittedName>
</protein>
<dbReference type="SMART" id="SM00881">
    <property type="entry name" value="CoA_binding"/>
    <property type="match status" value="1"/>
</dbReference>
<dbReference type="HAMAP" id="MF_01131">
    <property type="entry name" value="Rex"/>
    <property type="match status" value="1"/>
</dbReference>
<dbReference type="InterPro" id="IPR003781">
    <property type="entry name" value="CoA-bd"/>
</dbReference>
<dbReference type="InterPro" id="IPR022876">
    <property type="entry name" value="Tscrpt_rep_Rex"/>
</dbReference>
<dbReference type="InterPro" id="IPR036388">
    <property type="entry name" value="WH-like_DNA-bd_sf"/>
</dbReference>
<dbReference type="Gene3D" id="1.10.10.10">
    <property type="entry name" value="Winged helix-like DNA-binding domain superfamily/Winged helix DNA-binding domain"/>
    <property type="match status" value="1"/>
</dbReference>
<dbReference type="Pfam" id="PF02629">
    <property type="entry name" value="CoA_binding"/>
    <property type="match status" value="1"/>
</dbReference>
<keyword evidence="1" id="KW-0963">Cytoplasm</keyword>
<evidence type="ECO:0000256" key="4">
    <source>
        <dbReference type="ARBA" id="ARBA00023125"/>
    </source>
</evidence>
<dbReference type="Gene3D" id="3.40.50.720">
    <property type="entry name" value="NAD(P)-binding Rossmann-like Domain"/>
    <property type="match status" value="1"/>
</dbReference>
<dbReference type="NCBIfam" id="NF003989">
    <property type="entry name" value="PRK05472.1-3"/>
    <property type="match status" value="1"/>
</dbReference>
<evidence type="ECO:0000259" key="6">
    <source>
        <dbReference type="SMART" id="SM00881"/>
    </source>
</evidence>
<dbReference type="GO" id="GO:0045892">
    <property type="term" value="P:negative regulation of DNA-templated transcription"/>
    <property type="evidence" value="ECO:0007669"/>
    <property type="project" value="InterPro"/>
</dbReference>
<feature type="domain" description="CoA-binding" evidence="6">
    <location>
        <begin position="79"/>
        <end position="180"/>
    </location>
</feature>
<evidence type="ECO:0000256" key="1">
    <source>
        <dbReference type="ARBA" id="ARBA00022490"/>
    </source>
</evidence>
<keyword evidence="5" id="KW-0804">Transcription</keyword>
<dbReference type="GO" id="GO:0003677">
    <property type="term" value="F:DNA binding"/>
    <property type="evidence" value="ECO:0007669"/>
    <property type="project" value="UniProtKB-KW"/>
</dbReference>
<dbReference type="Pfam" id="PF06971">
    <property type="entry name" value="Put_DNA-bind_N"/>
    <property type="match status" value="1"/>
</dbReference>
<keyword evidence="4" id="KW-0238">DNA-binding</keyword>
<dbReference type="InterPro" id="IPR009718">
    <property type="entry name" value="Rex_DNA-bd_C_dom"/>
</dbReference>
<evidence type="ECO:0000256" key="2">
    <source>
        <dbReference type="ARBA" id="ARBA00022491"/>
    </source>
</evidence>
<dbReference type="SUPFAM" id="SSF46785">
    <property type="entry name" value="Winged helix' DNA-binding domain"/>
    <property type="match status" value="1"/>
</dbReference>
<keyword evidence="3" id="KW-0805">Transcription regulation</keyword>
<evidence type="ECO:0000256" key="3">
    <source>
        <dbReference type="ARBA" id="ARBA00023015"/>
    </source>
</evidence>
<dbReference type="PANTHER" id="PTHR35786">
    <property type="entry name" value="REDOX-SENSING TRANSCRIPTIONAL REPRESSOR REX"/>
    <property type="match status" value="1"/>
</dbReference>
<dbReference type="NCBIfam" id="NF003996">
    <property type="entry name" value="PRK05472.2-5"/>
    <property type="match status" value="1"/>
</dbReference>